<feature type="region of interest" description="Disordered" evidence="9">
    <location>
        <begin position="618"/>
        <end position="681"/>
    </location>
</feature>
<keyword evidence="7 8" id="KW-0326">Glycosidase</keyword>
<feature type="signal peptide" evidence="8">
    <location>
        <begin position="1"/>
        <end position="31"/>
    </location>
</feature>
<dbReference type="Pfam" id="PF07745">
    <property type="entry name" value="Glyco_hydro_53"/>
    <property type="match status" value="1"/>
</dbReference>
<dbReference type="GO" id="GO:0045490">
    <property type="term" value="P:pectin catabolic process"/>
    <property type="evidence" value="ECO:0007669"/>
    <property type="project" value="TreeGrafter"/>
</dbReference>
<evidence type="ECO:0000256" key="4">
    <source>
        <dbReference type="ARBA" id="ARBA00022729"/>
    </source>
</evidence>
<evidence type="ECO:0000259" key="11">
    <source>
        <dbReference type="PROSITE" id="PS50847"/>
    </source>
</evidence>
<comment type="similarity">
    <text evidence="1 8">Belongs to the glycosyl hydrolase 53 family.</text>
</comment>
<reference evidence="12 13" key="1">
    <citation type="submission" date="2016-10" db="EMBL/GenBank/DDBJ databases">
        <authorList>
            <person name="de Groot N.N."/>
        </authorList>
    </citation>
    <scope>NUCLEOTIDE SEQUENCE [LARGE SCALE GENOMIC DNA]</scope>
    <source>
        <strain evidence="12 13">A-4</strain>
    </source>
</reference>
<keyword evidence="13" id="KW-1185">Reference proteome</keyword>
<keyword evidence="5 8" id="KW-0378">Hydrolase</keyword>
<protein>
    <recommendedName>
        <fullName evidence="8">Arabinogalactan endo-beta-1,4-galactanase</fullName>
        <ecNumber evidence="8">3.2.1.89</ecNumber>
    </recommendedName>
</protein>
<feature type="compositionally biased region" description="Basic and acidic residues" evidence="9">
    <location>
        <begin position="618"/>
        <end position="628"/>
    </location>
</feature>
<dbReference type="InterPro" id="IPR019931">
    <property type="entry name" value="LPXTG_anchor"/>
</dbReference>
<evidence type="ECO:0000256" key="7">
    <source>
        <dbReference type="ARBA" id="ARBA00023295"/>
    </source>
</evidence>
<keyword evidence="2" id="KW-0134">Cell wall</keyword>
<dbReference type="NCBIfam" id="TIGR01167">
    <property type="entry name" value="LPXTG_anchor"/>
    <property type="match status" value="1"/>
</dbReference>
<dbReference type="RefSeq" id="WP_074485554.1">
    <property type="nucleotide sequence ID" value="NZ_FMXP01000008.1"/>
</dbReference>
<keyword evidence="10" id="KW-0812">Transmembrane</keyword>
<evidence type="ECO:0000313" key="12">
    <source>
        <dbReference type="EMBL" id="SDB14173.1"/>
    </source>
</evidence>
<evidence type="ECO:0000313" key="13">
    <source>
        <dbReference type="Proteomes" id="UP000182508"/>
    </source>
</evidence>
<keyword evidence="10" id="KW-0472">Membrane</keyword>
<dbReference type="InterPro" id="IPR011683">
    <property type="entry name" value="Glyco_hydro_53"/>
</dbReference>
<evidence type="ECO:0000256" key="6">
    <source>
        <dbReference type="ARBA" id="ARBA00023088"/>
    </source>
</evidence>
<evidence type="ECO:0000256" key="1">
    <source>
        <dbReference type="ARBA" id="ARBA00010687"/>
    </source>
</evidence>
<evidence type="ECO:0000256" key="10">
    <source>
        <dbReference type="SAM" id="Phobius"/>
    </source>
</evidence>
<evidence type="ECO:0000256" key="5">
    <source>
        <dbReference type="ARBA" id="ARBA00022801"/>
    </source>
</evidence>
<keyword evidence="4 8" id="KW-0732">Signal</keyword>
<dbReference type="PANTHER" id="PTHR34983">
    <property type="entry name" value="ARABINOGALACTAN ENDO-BETA-1,4-GALACTANASE A"/>
    <property type="match status" value="1"/>
</dbReference>
<dbReference type="EMBL" id="FMXP01000008">
    <property type="protein sequence ID" value="SDB14173.1"/>
    <property type="molecule type" value="Genomic_DNA"/>
</dbReference>
<dbReference type="Gene3D" id="2.60.120.260">
    <property type="entry name" value="Galactose-binding domain-like"/>
    <property type="match status" value="1"/>
</dbReference>
<name>A0A1G6B0Y6_9STRE</name>
<dbReference type="GO" id="GO:0031218">
    <property type="term" value="F:arabinogalactan endo-1,4-beta-galactosidase activity"/>
    <property type="evidence" value="ECO:0007669"/>
    <property type="project" value="UniProtKB-EC"/>
</dbReference>
<feature type="chain" id="PRO_5010007788" description="Arabinogalactan endo-beta-1,4-galactanase" evidence="8">
    <location>
        <begin position="32"/>
        <end position="710"/>
    </location>
</feature>
<feature type="transmembrane region" description="Helical" evidence="10">
    <location>
        <begin position="685"/>
        <end position="706"/>
    </location>
</feature>
<dbReference type="EC" id="3.2.1.89" evidence="8"/>
<dbReference type="PANTHER" id="PTHR34983:SF2">
    <property type="entry name" value="ENDO-BETA-1,4-GALACTANASE"/>
    <property type="match status" value="1"/>
</dbReference>
<dbReference type="PROSITE" id="PS50847">
    <property type="entry name" value="GRAM_POS_ANCHORING"/>
    <property type="match status" value="1"/>
</dbReference>
<keyword evidence="3" id="KW-0964">Secreted</keyword>
<dbReference type="SUPFAM" id="SSF51445">
    <property type="entry name" value="(Trans)glycosidases"/>
    <property type="match status" value="1"/>
</dbReference>
<sequence>MKRIPKLFKVVSFVGLASSTLIYFSSTNVKAEDNFYVEKVQDLPSDFIKGADISTLIAQEDSGVRYYDESGVEKDLITVLSENGLNYVRIRIWNNPYDENGNGYGAGNNDLEKAIEIGQRATNAGMRVLIDFHYSDFWADPGRQVTPKAWIGMEIDEKSKALYDFTKESLETLQSAGVDVGMVQIGNETTSSGIAGEVGDERYQLFKAGSQAVRDIDSSILIALHFTNPEKSSTMLYYADMLDRYKIDYDVFATSYYSFWHGSLDNLTSILTQIKQTYGKDTLVAETSYAYTLEDGDGQTNVIKSEQQTKLGGYPATVQGQADNLRDVIAASNAAGSLGVFYWEPAWTPVGNSDRNTNLPIWEKYGSGWASSFSISYDPNVNETNYGGSEWDNQALFDFSGKALDSLKVFNLVDTGYGTVPIKEKTDEVDSNEEMINLLQNGSFEEEDLSMYTISREYVERQNDTPKSGQYALHFWSDTPIDYQVEQTLALEPGEYRFSLQMQGDQTGNSERIFAYVKNSDSVTEGNGIHLDGYAIWQDSVVEFTLTNPSQVTLGLSVTADPGAWGTTDDWQLVRLDSAQDDIENISLSESNTDKTAEVIEQSTTDLNDLKAETGRVTEEMESEKEISHLPNQSSNTNINSKEEDANQVKSSSDQAKDNDNRKKEVQMVSDTKKLPRTGESDSKVSVIAGVAIIVMALIAGLTLTIKQKK</sequence>
<gene>
    <name evidence="12" type="ORF">SAMN02910293_00712</name>
</gene>
<evidence type="ECO:0000256" key="2">
    <source>
        <dbReference type="ARBA" id="ARBA00022512"/>
    </source>
</evidence>
<dbReference type="Proteomes" id="UP000182508">
    <property type="component" value="Unassembled WGS sequence"/>
</dbReference>
<keyword evidence="6" id="KW-0572">Peptidoglycan-anchor</keyword>
<feature type="domain" description="Gram-positive cocci surface proteins LPxTG" evidence="11">
    <location>
        <begin position="675"/>
        <end position="710"/>
    </location>
</feature>
<dbReference type="AlphaFoldDB" id="A0A1G6B0Y6"/>
<accession>A0A1G6B0Y6</accession>
<proteinExistence type="inferred from homology"/>
<evidence type="ECO:0000256" key="9">
    <source>
        <dbReference type="SAM" id="MobiDB-lite"/>
    </source>
</evidence>
<evidence type="ECO:0000256" key="8">
    <source>
        <dbReference type="RuleBase" id="RU361192"/>
    </source>
</evidence>
<comment type="catalytic activity">
    <reaction evidence="8">
        <text>The enzyme specifically hydrolyzes (1-&gt;4)-beta-D-galactosidic linkages in type I arabinogalactans.</text>
        <dbReference type="EC" id="3.2.1.89"/>
    </reaction>
</comment>
<dbReference type="Pfam" id="PF00746">
    <property type="entry name" value="Gram_pos_anchor"/>
    <property type="match status" value="1"/>
</dbReference>
<evidence type="ECO:0000256" key="3">
    <source>
        <dbReference type="ARBA" id="ARBA00022525"/>
    </source>
</evidence>
<feature type="compositionally biased region" description="Polar residues" evidence="9">
    <location>
        <begin position="630"/>
        <end position="640"/>
    </location>
</feature>
<dbReference type="STRING" id="439219.SAMN02910293_00712"/>
<feature type="compositionally biased region" description="Basic and acidic residues" evidence="9">
    <location>
        <begin position="655"/>
        <end position="681"/>
    </location>
</feature>
<organism evidence="12 13">
    <name type="scientific">Streptococcus henryi</name>
    <dbReference type="NCBI Taxonomy" id="439219"/>
    <lineage>
        <taxon>Bacteria</taxon>
        <taxon>Bacillati</taxon>
        <taxon>Bacillota</taxon>
        <taxon>Bacilli</taxon>
        <taxon>Lactobacillales</taxon>
        <taxon>Streptococcaceae</taxon>
        <taxon>Streptococcus</taxon>
    </lineage>
</organism>
<dbReference type="GO" id="GO:0015926">
    <property type="term" value="F:glucosidase activity"/>
    <property type="evidence" value="ECO:0007669"/>
    <property type="project" value="InterPro"/>
</dbReference>
<dbReference type="Gene3D" id="3.20.20.80">
    <property type="entry name" value="Glycosidases"/>
    <property type="match status" value="1"/>
</dbReference>
<dbReference type="InterPro" id="IPR017853">
    <property type="entry name" value="GH"/>
</dbReference>
<keyword evidence="10" id="KW-1133">Transmembrane helix</keyword>